<dbReference type="RefSeq" id="NP_506981.1">
    <property type="nucleotide sequence ID" value="NM_074580.1"/>
</dbReference>
<proteinExistence type="predicted"/>
<dbReference type="KEGG" id="cel:CELE_F35E8.6"/>
<dbReference type="PROSITE" id="PS51670">
    <property type="entry name" value="SHKT"/>
    <property type="match status" value="1"/>
</dbReference>
<dbReference type="FunCoup" id="O45452">
    <property type="interactions" value="1"/>
</dbReference>
<dbReference type="UCSC" id="F35E8.6">
    <property type="organism name" value="c. elegans"/>
</dbReference>
<dbReference type="PANTHER" id="PTHR21724">
    <property type="entry name" value="SHKT DOMAIN-CONTAINING PROTEIN"/>
    <property type="match status" value="1"/>
</dbReference>
<dbReference type="Pfam" id="PF01549">
    <property type="entry name" value="ShK"/>
    <property type="match status" value="4"/>
</dbReference>
<name>O45452_CAEEL</name>
<evidence type="ECO:0000256" key="2">
    <source>
        <dbReference type="SAM" id="SignalP"/>
    </source>
</evidence>
<dbReference type="InParanoid" id="O45452"/>
<accession>O45452</accession>
<dbReference type="InterPro" id="IPR003582">
    <property type="entry name" value="ShKT_dom"/>
</dbReference>
<dbReference type="AlphaFoldDB" id="O45452"/>
<dbReference type="STRING" id="6239.F35E8.6.1"/>
<protein>
    <submittedName>
        <fullName evidence="4">ShKT domain-containing protein</fullName>
    </submittedName>
</protein>
<dbReference type="Proteomes" id="UP000001940">
    <property type="component" value="Chromosome V"/>
</dbReference>
<dbReference type="HOGENOM" id="CLU_098771_0_0_1"/>
<dbReference type="SMR" id="O45452"/>
<sequence>MMTFFLPLIAILFTSQLNAVIVDDFACTTNTAATSKWLPSSTVCSNVISDAACTALYPVGGGGAIVVGGDNARPFICYRTGNAAGAVMDDIKADAISICPKSCGYCCETSAYNCPNAALPSIDCSKVTPTQCKSPAWRPVIAAECPSACGFCSENGCIDAVKECANDITICNAVNWQDFVNKNCQKTCKRCPATTAAPAAGVTTTAAPAPVPVVPTAAPPAVVTTAAPATCTSYMPDSTTKCAEYARNGFCTSTMYTQAAKKASCATTCKIC</sequence>
<dbReference type="EMBL" id="BX284605">
    <property type="protein sequence ID" value="CAB04295.1"/>
    <property type="molecule type" value="Genomic_DNA"/>
</dbReference>
<dbReference type="WormBase" id="F35E8.6">
    <property type="protein sequence ID" value="CE15956"/>
    <property type="gene ID" value="WBGene00009420"/>
</dbReference>
<evidence type="ECO:0000313" key="6">
    <source>
        <dbReference type="WormBase" id="F35E8.6"/>
    </source>
</evidence>
<evidence type="ECO:0000313" key="4">
    <source>
        <dbReference type="EMBL" id="CAB04295.1"/>
    </source>
</evidence>
<dbReference type="PaxDb" id="6239-F35E8.6"/>
<gene>
    <name evidence="4" type="ORF">CELE_F35E8.6</name>
    <name evidence="4 6" type="ORF">F35E8.6</name>
</gene>
<organism evidence="4 5">
    <name type="scientific">Caenorhabditis elegans</name>
    <dbReference type="NCBI Taxonomy" id="6239"/>
    <lineage>
        <taxon>Eukaryota</taxon>
        <taxon>Metazoa</taxon>
        <taxon>Ecdysozoa</taxon>
        <taxon>Nematoda</taxon>
        <taxon>Chromadorea</taxon>
        <taxon>Rhabditida</taxon>
        <taxon>Rhabditina</taxon>
        <taxon>Rhabditomorpha</taxon>
        <taxon>Rhabditoidea</taxon>
        <taxon>Rhabditidae</taxon>
        <taxon>Peloderinae</taxon>
        <taxon>Caenorhabditis</taxon>
    </lineage>
</organism>
<keyword evidence="5" id="KW-1185">Reference proteome</keyword>
<dbReference type="PhylomeDB" id="O45452"/>
<dbReference type="PANTHER" id="PTHR21724:SF93">
    <property type="entry name" value="SHKT DOMAIN-CONTAINING PROTEIN"/>
    <property type="match status" value="1"/>
</dbReference>
<feature type="chain" id="PRO_5004158338" evidence="2">
    <location>
        <begin position="20"/>
        <end position="272"/>
    </location>
</feature>
<feature type="signal peptide" evidence="2">
    <location>
        <begin position="1"/>
        <end position="19"/>
    </location>
</feature>
<dbReference type="GO" id="GO:0045087">
    <property type="term" value="P:innate immune response"/>
    <property type="evidence" value="ECO:0000318"/>
    <property type="project" value="GO_Central"/>
</dbReference>
<dbReference type="GeneID" id="185297"/>
<dbReference type="CTD" id="185297"/>
<dbReference type="PIR" id="T21789">
    <property type="entry name" value="T21789"/>
</dbReference>
<reference evidence="4 5" key="1">
    <citation type="journal article" date="1998" name="Science">
        <title>Genome sequence of the nematode C. elegans: a platform for investigating biology.</title>
        <authorList>
            <consortium name="The C. elegans sequencing consortium"/>
            <person name="Sulson J.E."/>
            <person name="Waterston R."/>
        </authorList>
    </citation>
    <scope>NUCLEOTIDE SEQUENCE [LARGE SCALE GENOMIC DNA]</scope>
    <source>
        <strain evidence="4 5">Bristol N2</strain>
    </source>
</reference>
<evidence type="ECO:0000256" key="1">
    <source>
        <dbReference type="PROSITE-ProRule" id="PRU01005"/>
    </source>
</evidence>
<feature type="domain" description="ShKT" evidence="3">
    <location>
        <begin position="231"/>
        <end position="272"/>
    </location>
</feature>
<dbReference type="SMART" id="SM00254">
    <property type="entry name" value="ShKT"/>
    <property type="match status" value="4"/>
</dbReference>
<dbReference type="AGR" id="WB:WBGene00009420"/>
<keyword evidence="2" id="KW-0732">Signal</keyword>
<evidence type="ECO:0000313" key="5">
    <source>
        <dbReference type="Proteomes" id="UP000001940"/>
    </source>
</evidence>
<dbReference type="Gene3D" id="1.10.10.1940">
    <property type="match status" value="1"/>
</dbReference>
<evidence type="ECO:0000259" key="3">
    <source>
        <dbReference type="PROSITE" id="PS51670"/>
    </source>
</evidence>
<comment type="caution">
    <text evidence="1">Lacks conserved residue(s) required for the propagation of feature annotation.</text>
</comment>